<keyword evidence="3 9" id="KW-0479">Metal-binding</keyword>
<dbReference type="UniPathway" id="UPA00060">
    <property type="reaction ID" value="UER00141"/>
</dbReference>
<comment type="cofactor">
    <cofactor evidence="9">
        <name>Mg(2+)</name>
        <dbReference type="ChEBI" id="CHEBI:18420"/>
    </cofactor>
    <text evidence="9">Binds 1 Mg(2+) ion per subunit.</text>
</comment>
<dbReference type="OrthoDB" id="9815348at2"/>
<feature type="binding site" evidence="9">
    <location>
        <position position="123"/>
    </location>
    <ligand>
        <name>4-amino-2-methyl-5-(diphosphooxymethyl)pyrimidine</name>
        <dbReference type="ChEBI" id="CHEBI:57841"/>
    </ligand>
</feature>
<dbReference type="InterPro" id="IPR022998">
    <property type="entry name" value="ThiamineP_synth_TenI"/>
</dbReference>
<comment type="catalytic activity">
    <reaction evidence="6 9">
        <text>4-methyl-5-(2-phosphooxyethyl)-thiazole + 4-amino-2-methyl-5-(diphosphooxymethyl)pyrimidine + H(+) = thiamine phosphate + diphosphate</text>
        <dbReference type="Rhea" id="RHEA:22328"/>
        <dbReference type="ChEBI" id="CHEBI:15378"/>
        <dbReference type="ChEBI" id="CHEBI:33019"/>
        <dbReference type="ChEBI" id="CHEBI:37575"/>
        <dbReference type="ChEBI" id="CHEBI:57841"/>
        <dbReference type="ChEBI" id="CHEBI:58296"/>
        <dbReference type="EC" id="2.5.1.3"/>
    </reaction>
</comment>
<dbReference type="GO" id="GO:0004789">
    <property type="term" value="F:thiamine-phosphate diphosphorylase activity"/>
    <property type="evidence" value="ECO:0007669"/>
    <property type="project" value="UniProtKB-UniRule"/>
</dbReference>
<protein>
    <recommendedName>
        <fullName evidence="9">Thiamine-phosphate synthase</fullName>
        <shortName evidence="9">TP synthase</shortName>
        <shortName evidence="9">TPS</shortName>
        <ecNumber evidence="9">2.5.1.3</ecNumber>
    </recommendedName>
    <alternativeName>
        <fullName evidence="9">Thiamine-phosphate pyrophosphorylase</fullName>
        <shortName evidence="9">TMP pyrophosphorylase</shortName>
        <shortName evidence="9">TMP-PPase</shortName>
    </alternativeName>
</protein>
<name>A0A3N9PAQ5_9BACL</name>
<dbReference type="HAMAP" id="MF_00097">
    <property type="entry name" value="TMP_synthase"/>
    <property type="match status" value="1"/>
</dbReference>
<keyword evidence="2 9" id="KW-0808">Transferase</keyword>
<dbReference type="Pfam" id="PF02581">
    <property type="entry name" value="TMP-TENI"/>
    <property type="match status" value="1"/>
</dbReference>
<comment type="function">
    <text evidence="9">Condenses 4-methyl-5-(beta-hydroxyethyl)thiazole monophosphate (THZ-P) and 2-methyl-4-amino-5-hydroxymethyl pyrimidine pyrophosphate (HMP-PP) to form thiamine monophosphate (TMP).</text>
</comment>
<evidence type="ECO:0000256" key="3">
    <source>
        <dbReference type="ARBA" id="ARBA00022723"/>
    </source>
</evidence>
<comment type="catalytic activity">
    <reaction evidence="7 9">
        <text>2-(2-carboxy-4-methylthiazol-5-yl)ethyl phosphate + 4-amino-2-methyl-5-(diphosphooxymethyl)pyrimidine + 2 H(+) = thiamine phosphate + CO2 + diphosphate</text>
        <dbReference type="Rhea" id="RHEA:47848"/>
        <dbReference type="ChEBI" id="CHEBI:15378"/>
        <dbReference type="ChEBI" id="CHEBI:16526"/>
        <dbReference type="ChEBI" id="CHEBI:33019"/>
        <dbReference type="ChEBI" id="CHEBI:37575"/>
        <dbReference type="ChEBI" id="CHEBI:57841"/>
        <dbReference type="ChEBI" id="CHEBI:62890"/>
        <dbReference type="EC" id="2.5.1.3"/>
    </reaction>
</comment>
<dbReference type="SUPFAM" id="SSF51391">
    <property type="entry name" value="Thiamin phosphate synthase"/>
    <property type="match status" value="1"/>
</dbReference>
<dbReference type="RefSeq" id="WP_124694625.1">
    <property type="nucleotide sequence ID" value="NZ_JBHUFE010000008.1"/>
</dbReference>
<keyword evidence="13" id="KW-1185">Reference proteome</keyword>
<dbReference type="InterPro" id="IPR036206">
    <property type="entry name" value="ThiamineP_synth_sf"/>
</dbReference>
<evidence type="ECO:0000256" key="10">
    <source>
        <dbReference type="SAM" id="MobiDB-lite"/>
    </source>
</evidence>
<dbReference type="PANTHER" id="PTHR20857">
    <property type="entry name" value="THIAMINE-PHOSPHATE PYROPHOSPHORYLASE"/>
    <property type="match status" value="1"/>
</dbReference>
<dbReference type="InterPro" id="IPR013785">
    <property type="entry name" value="Aldolase_TIM"/>
</dbReference>
<feature type="binding site" evidence="9">
    <location>
        <begin position="199"/>
        <end position="200"/>
    </location>
    <ligand>
        <name>2-[(2R,5Z)-2-carboxy-4-methylthiazol-5(2H)-ylidene]ethyl phosphate</name>
        <dbReference type="ChEBI" id="CHEBI:62899"/>
    </ligand>
</feature>
<feature type="region of interest" description="Disordered" evidence="10">
    <location>
        <begin position="1"/>
        <end position="21"/>
    </location>
</feature>
<dbReference type="GO" id="GO:0000287">
    <property type="term" value="F:magnesium ion binding"/>
    <property type="evidence" value="ECO:0007669"/>
    <property type="project" value="UniProtKB-UniRule"/>
</dbReference>
<dbReference type="CDD" id="cd00564">
    <property type="entry name" value="TMP_TenI"/>
    <property type="match status" value="1"/>
</dbReference>
<dbReference type="InterPro" id="IPR034291">
    <property type="entry name" value="TMP_synthase"/>
</dbReference>
<evidence type="ECO:0000256" key="1">
    <source>
        <dbReference type="ARBA" id="ARBA00005165"/>
    </source>
</evidence>
<evidence type="ECO:0000256" key="6">
    <source>
        <dbReference type="ARBA" id="ARBA00047334"/>
    </source>
</evidence>
<dbReference type="EMBL" id="RQPI01000002">
    <property type="protein sequence ID" value="RQW12590.1"/>
    <property type="molecule type" value="Genomic_DNA"/>
</dbReference>
<organism evidence="12 13">
    <name type="scientific">Paenibacillus rhizophilus</name>
    <dbReference type="NCBI Taxonomy" id="1850366"/>
    <lineage>
        <taxon>Bacteria</taxon>
        <taxon>Bacillati</taxon>
        <taxon>Bacillota</taxon>
        <taxon>Bacilli</taxon>
        <taxon>Bacillales</taxon>
        <taxon>Paenibacillaceae</taxon>
        <taxon>Paenibacillus</taxon>
    </lineage>
</organism>
<evidence type="ECO:0000256" key="2">
    <source>
        <dbReference type="ARBA" id="ARBA00022679"/>
    </source>
</evidence>
<keyword evidence="4 9" id="KW-0460">Magnesium</keyword>
<comment type="pathway">
    <text evidence="1 9">Cofactor biosynthesis; thiamine diphosphate biosynthesis; thiamine phosphate from 4-amino-2-methyl-5-diphosphomethylpyrimidine and 4-methyl-5-(2-phosphoethyl)-thiazole: step 1/1.</text>
</comment>
<feature type="binding site" evidence="9">
    <location>
        <position position="86"/>
    </location>
    <ligand>
        <name>Mg(2+)</name>
        <dbReference type="ChEBI" id="CHEBI:18420"/>
    </ligand>
</feature>
<feature type="binding site" evidence="9">
    <location>
        <position position="179"/>
    </location>
    <ligand>
        <name>2-[(2R,5Z)-2-carboxy-4-methylthiazol-5(2H)-ylidene]ethyl phosphate</name>
        <dbReference type="ChEBI" id="CHEBI:62899"/>
    </ligand>
</feature>
<evidence type="ECO:0000256" key="9">
    <source>
        <dbReference type="HAMAP-Rule" id="MF_00097"/>
    </source>
</evidence>
<feature type="binding site" evidence="9">
    <location>
        <position position="85"/>
    </location>
    <ligand>
        <name>4-amino-2-methyl-5-(diphosphooxymethyl)pyrimidine</name>
        <dbReference type="ChEBI" id="CHEBI:57841"/>
    </ligand>
</feature>
<feature type="domain" description="Thiamine phosphate synthase/TenI" evidence="11">
    <location>
        <begin position="41"/>
        <end position="202"/>
    </location>
</feature>
<evidence type="ECO:0000313" key="13">
    <source>
        <dbReference type="Proteomes" id="UP000282529"/>
    </source>
</evidence>
<dbReference type="Proteomes" id="UP000282529">
    <property type="component" value="Unassembled WGS sequence"/>
</dbReference>
<evidence type="ECO:0000256" key="7">
    <source>
        <dbReference type="ARBA" id="ARBA00047851"/>
    </source>
</evidence>
<evidence type="ECO:0000256" key="4">
    <source>
        <dbReference type="ARBA" id="ARBA00022842"/>
    </source>
</evidence>
<dbReference type="AlphaFoldDB" id="A0A3N9PAQ5"/>
<evidence type="ECO:0000313" key="12">
    <source>
        <dbReference type="EMBL" id="RQW12590.1"/>
    </source>
</evidence>
<evidence type="ECO:0000256" key="8">
    <source>
        <dbReference type="ARBA" id="ARBA00047883"/>
    </source>
</evidence>
<comment type="catalytic activity">
    <reaction evidence="8 9">
        <text>2-[(2R,5Z)-2-carboxy-4-methylthiazol-5(2H)-ylidene]ethyl phosphate + 4-amino-2-methyl-5-(diphosphooxymethyl)pyrimidine + 2 H(+) = thiamine phosphate + CO2 + diphosphate</text>
        <dbReference type="Rhea" id="RHEA:47844"/>
        <dbReference type="ChEBI" id="CHEBI:15378"/>
        <dbReference type="ChEBI" id="CHEBI:16526"/>
        <dbReference type="ChEBI" id="CHEBI:33019"/>
        <dbReference type="ChEBI" id="CHEBI:37575"/>
        <dbReference type="ChEBI" id="CHEBI:57841"/>
        <dbReference type="ChEBI" id="CHEBI:62899"/>
        <dbReference type="EC" id="2.5.1.3"/>
    </reaction>
</comment>
<keyword evidence="5 9" id="KW-0784">Thiamine biosynthesis</keyword>
<feature type="binding site" evidence="9">
    <location>
        <position position="152"/>
    </location>
    <ligand>
        <name>4-amino-2-methyl-5-(diphosphooxymethyl)pyrimidine</name>
        <dbReference type="ChEBI" id="CHEBI:57841"/>
    </ligand>
</feature>
<dbReference type="GO" id="GO:0009228">
    <property type="term" value="P:thiamine biosynthetic process"/>
    <property type="evidence" value="ECO:0007669"/>
    <property type="project" value="UniProtKB-KW"/>
</dbReference>
<feature type="binding site" evidence="9">
    <location>
        <begin position="149"/>
        <end position="151"/>
    </location>
    <ligand>
        <name>2-[(2R,5Z)-2-carboxy-4-methylthiazol-5(2H)-ylidene]ethyl phosphate</name>
        <dbReference type="ChEBI" id="CHEBI:62899"/>
    </ligand>
</feature>
<evidence type="ECO:0000259" key="11">
    <source>
        <dbReference type="Pfam" id="PF02581"/>
    </source>
</evidence>
<evidence type="ECO:0000256" key="5">
    <source>
        <dbReference type="ARBA" id="ARBA00022977"/>
    </source>
</evidence>
<sequence>MAVHPAKDSVNQPPAATGFKNTDPEIHLISGGGTLLDNFVLIAEAVHSLVDYIYLREKSCTANELFESVKEMCRRGVPLDKIVVNDRLDVALASGAGGVQLAGHSLPPAAARPLAPELRIGRSVHSAAEAAAAADDGADYCLYGHVYATASKPGLPGRGLSGLAETVRACPVPVIAIGGIEPGNAGQVIRSGAAGIAVLSGICGAADPVAAAKAYRDAVRAARLERR</sequence>
<proteinExistence type="inferred from homology"/>
<comment type="similarity">
    <text evidence="9">Belongs to the thiamine-phosphate synthase family.</text>
</comment>
<reference evidence="12 13" key="1">
    <citation type="submission" date="2018-11" db="EMBL/GenBank/DDBJ databases">
        <title>Genome sequence of strain 7197.</title>
        <authorList>
            <person name="Gao J."/>
            <person name="Sun J."/>
        </authorList>
    </citation>
    <scope>NUCLEOTIDE SEQUENCE [LARGE SCALE GENOMIC DNA]</scope>
    <source>
        <strain evidence="12 13">7197</strain>
    </source>
</reference>
<dbReference type="Gene3D" id="3.20.20.70">
    <property type="entry name" value="Aldolase class I"/>
    <property type="match status" value="1"/>
</dbReference>
<comment type="caution">
    <text evidence="12">The sequence shown here is derived from an EMBL/GenBank/DDBJ whole genome shotgun (WGS) entry which is preliminary data.</text>
</comment>
<dbReference type="EC" id="2.5.1.3" evidence="9"/>
<accession>A0A3N9PAQ5</accession>
<dbReference type="PANTHER" id="PTHR20857:SF22">
    <property type="entry name" value="THIAZOLE TAUTOMERASE"/>
    <property type="match status" value="1"/>
</dbReference>
<comment type="caution">
    <text evidence="9">Lacks conserved residue(s) required for the propagation of feature annotation.</text>
</comment>
<gene>
    <name evidence="9" type="primary">thiE</name>
    <name evidence="12" type="ORF">EH198_05915</name>
</gene>
<dbReference type="GO" id="GO:0005737">
    <property type="term" value="C:cytoplasm"/>
    <property type="evidence" value="ECO:0007669"/>
    <property type="project" value="TreeGrafter"/>
</dbReference>
<dbReference type="GO" id="GO:0009229">
    <property type="term" value="P:thiamine diphosphate biosynthetic process"/>
    <property type="evidence" value="ECO:0007669"/>
    <property type="project" value="UniProtKB-UniRule"/>
</dbReference>